<feature type="domain" description="Potassium channel" evidence="16">
    <location>
        <begin position="149"/>
        <end position="207"/>
    </location>
</feature>
<feature type="non-terminal residue" evidence="17">
    <location>
        <position position="1"/>
    </location>
</feature>
<keyword evidence="11 15" id="KW-0472">Membrane</keyword>
<comment type="similarity">
    <text evidence="2">Belongs to the selenium-binding protein family.</text>
</comment>
<dbReference type="Pfam" id="PF05694">
    <property type="entry name" value="SBP56"/>
    <property type="match status" value="1"/>
</dbReference>
<dbReference type="GO" id="GO:0005267">
    <property type="term" value="F:potassium channel activity"/>
    <property type="evidence" value="ECO:0007669"/>
    <property type="project" value="UniProtKB-KW"/>
</dbReference>
<evidence type="ECO:0000256" key="9">
    <source>
        <dbReference type="ARBA" id="ARBA00022989"/>
    </source>
</evidence>
<evidence type="ECO:0000313" key="18">
    <source>
        <dbReference type="Proteomes" id="UP001177023"/>
    </source>
</evidence>
<evidence type="ECO:0000256" key="8">
    <source>
        <dbReference type="ARBA" id="ARBA00022958"/>
    </source>
</evidence>
<evidence type="ECO:0000256" key="3">
    <source>
        <dbReference type="ARBA" id="ARBA00006666"/>
    </source>
</evidence>
<evidence type="ECO:0000256" key="13">
    <source>
        <dbReference type="ARBA" id="ARBA00023303"/>
    </source>
</evidence>
<gene>
    <name evidence="17" type="ORF">MSPICULIGERA_LOCUS6134</name>
</gene>
<keyword evidence="5" id="KW-0633">Potassium transport</keyword>
<keyword evidence="18" id="KW-1185">Reference proteome</keyword>
<evidence type="ECO:0000256" key="15">
    <source>
        <dbReference type="SAM" id="Phobius"/>
    </source>
</evidence>
<evidence type="ECO:0000256" key="5">
    <source>
        <dbReference type="ARBA" id="ARBA00022538"/>
    </source>
</evidence>
<evidence type="ECO:0000256" key="12">
    <source>
        <dbReference type="ARBA" id="ARBA00023266"/>
    </source>
</evidence>
<dbReference type="PRINTS" id="PR01333">
    <property type="entry name" value="2POREKCHANEL"/>
</dbReference>
<evidence type="ECO:0000313" key="17">
    <source>
        <dbReference type="EMBL" id="CAJ0567586.1"/>
    </source>
</evidence>
<dbReference type="Proteomes" id="UP001177023">
    <property type="component" value="Unassembled WGS sequence"/>
</dbReference>
<comment type="caution">
    <text evidence="17">The sequence shown here is derived from an EMBL/GenBank/DDBJ whole genome shotgun (WGS) entry which is preliminary data.</text>
</comment>
<evidence type="ECO:0000256" key="2">
    <source>
        <dbReference type="ARBA" id="ARBA00005606"/>
    </source>
</evidence>
<dbReference type="SUPFAM" id="SSF75011">
    <property type="entry name" value="3-carboxy-cis,cis-mucoante lactonizing enzyme"/>
    <property type="match status" value="1"/>
</dbReference>
<feature type="transmembrane region" description="Helical" evidence="15">
    <location>
        <begin position="18"/>
        <end position="36"/>
    </location>
</feature>
<feature type="domain" description="Potassium channel" evidence="16">
    <location>
        <begin position="74"/>
        <end position="142"/>
    </location>
</feature>
<dbReference type="PRINTS" id="PR01095">
    <property type="entry name" value="TASKCHANNEL"/>
</dbReference>
<evidence type="ECO:0000256" key="10">
    <source>
        <dbReference type="ARBA" id="ARBA00023065"/>
    </source>
</evidence>
<feature type="transmembrane region" description="Helical" evidence="15">
    <location>
        <begin position="184"/>
        <end position="207"/>
    </location>
</feature>
<dbReference type="InterPro" id="IPR008826">
    <property type="entry name" value="Se-bd"/>
</dbReference>
<dbReference type="Gene3D" id="1.10.287.70">
    <property type="match status" value="2"/>
</dbReference>
<dbReference type="PANTHER" id="PTHR23300:SF0">
    <property type="entry name" value="METHANETHIOL OXIDASE"/>
    <property type="match status" value="1"/>
</dbReference>
<keyword evidence="13 14" id="KW-0407">Ion channel</keyword>
<keyword evidence="10 14" id="KW-0406">Ion transport</keyword>
<sequence length="691" mass="77658">MFEHRMARLPLDKKSSRALILIISTFTYLLFGAYVFDILESEADYEQRDELIHIKYLMHKKYNFSGKDMELFETIVIKSIPHKAGRQWKFAGAFYFAVVVITTVGYGHSAPETTGGRLFCMLFALAGIPLGLVMFQSIGERINTLIALSLHKAYYYCVITLSTIGFGDYVPLQKEGILQKNPAYVAFTLLFVLTGLAVFSACVNLLVLRFMASNTDAVSAAAREPPKTVVFEQFTNSRTGLNRTWDPQRKTSAYSSTFRYDAICTVDVDPESPNYCQVISKLDMPYKDDEVHHTTWNACSSCRGKPGAKRTHLILPCLTSDRIYVVNAEDPMNLKLEKTIFAHQLAGLGVSFPHTPHCIPDGNIMIGTLGDAQGNGQGNFILVDGKDYQPISRWLKGDEQLPFGHAFWYQPRQNVMISTEWGGPNTVKNGFNPMDVALGKYSRSVNVFNWATREKVQTIKLGLPEGSMPFEIRFPHDPNRLDAFFCTALGSSIYRMTPKEKGSLQYEATCLIKIPLLSVSNWDLPLMPAFVTDLLLSMDDRFLYFTTYLHGAVRQYDISDPENPKLTGQIFLAGLVQNDSEVKVKSDDFTPPPPVFIKGKRIIGGPHMLQLSLDGKRLYVSLSLYKPWDRQFHPKLLEEGACMVQIDVDHVNGGMTLNENFLVDFGKVDGGPYRAHEMRYPGGDCTSDVWA</sequence>
<feature type="transmembrane region" description="Helical" evidence="15">
    <location>
        <begin position="118"/>
        <end position="138"/>
    </location>
</feature>
<dbReference type="Pfam" id="PF07885">
    <property type="entry name" value="Ion_trans_2"/>
    <property type="match status" value="2"/>
</dbReference>
<reference evidence="17" key="1">
    <citation type="submission" date="2023-06" db="EMBL/GenBank/DDBJ databases">
        <authorList>
            <person name="Delattre M."/>
        </authorList>
    </citation>
    <scope>NUCLEOTIDE SEQUENCE</scope>
    <source>
        <strain evidence="17">AF72</strain>
    </source>
</reference>
<evidence type="ECO:0000256" key="11">
    <source>
        <dbReference type="ARBA" id="ARBA00023136"/>
    </source>
</evidence>
<dbReference type="InterPro" id="IPR013099">
    <property type="entry name" value="K_chnl_dom"/>
</dbReference>
<evidence type="ECO:0000256" key="1">
    <source>
        <dbReference type="ARBA" id="ARBA00004141"/>
    </source>
</evidence>
<evidence type="ECO:0000256" key="14">
    <source>
        <dbReference type="RuleBase" id="RU003857"/>
    </source>
</evidence>
<dbReference type="AlphaFoldDB" id="A0AA36CFV1"/>
<evidence type="ECO:0000259" key="16">
    <source>
        <dbReference type="Pfam" id="PF07885"/>
    </source>
</evidence>
<dbReference type="SUPFAM" id="SSF81324">
    <property type="entry name" value="Voltage-gated potassium channels"/>
    <property type="match status" value="2"/>
</dbReference>
<keyword evidence="12" id="KW-0711">Selenium</keyword>
<comment type="subcellular location">
    <subcellularLocation>
        <location evidence="1">Membrane</location>
        <topology evidence="1">Multi-pass membrane protein</topology>
    </subcellularLocation>
</comment>
<feature type="transmembrane region" description="Helical" evidence="15">
    <location>
        <begin position="88"/>
        <end position="106"/>
    </location>
</feature>
<evidence type="ECO:0000256" key="4">
    <source>
        <dbReference type="ARBA" id="ARBA00022448"/>
    </source>
</evidence>
<name>A0AA36CFV1_9BILA</name>
<dbReference type="InterPro" id="IPR003092">
    <property type="entry name" value="2pore_dom_K_chnl_TASK"/>
</dbReference>
<comment type="similarity">
    <text evidence="3 14">Belongs to the two pore domain potassium channel (TC 1.A.1.8) family.</text>
</comment>
<keyword evidence="7" id="KW-0631">Potassium channel</keyword>
<dbReference type="GO" id="GO:0016020">
    <property type="term" value="C:membrane"/>
    <property type="evidence" value="ECO:0007669"/>
    <property type="project" value="UniProtKB-SubCell"/>
</dbReference>
<dbReference type="InterPro" id="IPR003280">
    <property type="entry name" value="2pore_dom_K_chnl"/>
</dbReference>
<protein>
    <recommendedName>
        <fullName evidence="16">Potassium channel domain-containing protein</fullName>
    </recommendedName>
</protein>
<dbReference type="PANTHER" id="PTHR23300">
    <property type="entry name" value="METHANETHIOL OXIDASE"/>
    <property type="match status" value="1"/>
</dbReference>
<organism evidence="17 18">
    <name type="scientific">Mesorhabditis spiculigera</name>
    <dbReference type="NCBI Taxonomy" id="96644"/>
    <lineage>
        <taxon>Eukaryota</taxon>
        <taxon>Metazoa</taxon>
        <taxon>Ecdysozoa</taxon>
        <taxon>Nematoda</taxon>
        <taxon>Chromadorea</taxon>
        <taxon>Rhabditida</taxon>
        <taxon>Rhabditina</taxon>
        <taxon>Rhabditomorpha</taxon>
        <taxon>Rhabditoidea</taxon>
        <taxon>Rhabditidae</taxon>
        <taxon>Mesorhabditinae</taxon>
        <taxon>Mesorhabditis</taxon>
    </lineage>
</organism>
<dbReference type="EMBL" id="CATQJA010001508">
    <property type="protein sequence ID" value="CAJ0567586.1"/>
    <property type="molecule type" value="Genomic_DNA"/>
</dbReference>
<keyword evidence="4 14" id="KW-0813">Transport</keyword>
<accession>A0AA36CFV1</accession>
<evidence type="ECO:0000256" key="7">
    <source>
        <dbReference type="ARBA" id="ARBA00022826"/>
    </source>
</evidence>
<keyword evidence="9 15" id="KW-1133">Transmembrane helix</keyword>
<dbReference type="GO" id="GO:0008430">
    <property type="term" value="F:selenium binding"/>
    <property type="evidence" value="ECO:0007669"/>
    <property type="project" value="InterPro"/>
</dbReference>
<keyword evidence="8" id="KW-0630">Potassium</keyword>
<proteinExistence type="inferred from homology"/>
<evidence type="ECO:0000256" key="6">
    <source>
        <dbReference type="ARBA" id="ARBA00022692"/>
    </source>
</evidence>
<feature type="transmembrane region" description="Helical" evidence="15">
    <location>
        <begin position="153"/>
        <end position="172"/>
    </location>
</feature>
<keyword evidence="6 14" id="KW-0812">Transmembrane</keyword>